<keyword evidence="2" id="KW-1185">Reference proteome</keyword>
<dbReference type="Proteomes" id="UP001379533">
    <property type="component" value="Chromosome"/>
</dbReference>
<dbReference type="EMBL" id="CP089982">
    <property type="protein sequence ID" value="WXA99709.1"/>
    <property type="molecule type" value="Genomic_DNA"/>
</dbReference>
<evidence type="ECO:0000313" key="1">
    <source>
        <dbReference type="EMBL" id="WXA99709.1"/>
    </source>
</evidence>
<accession>A0ABZ2KNS6</accession>
<evidence type="ECO:0000313" key="2">
    <source>
        <dbReference type="Proteomes" id="UP001379533"/>
    </source>
</evidence>
<dbReference type="RefSeq" id="WP_394850351.1">
    <property type="nucleotide sequence ID" value="NZ_CP089982.1"/>
</dbReference>
<sequence length="219" mass="25098">MTPLRITEYLATPPLPRLVPEGVFDDFGWCASDTLEWSRPSARPFDLATPLDGSDPARMVFVFHRADHGPEFLPREMAKLHAFGMGLGDDDWALAPYAIDDATDGLWERRMRPREVLWLAADNMNALFWGLHDWSHFHNHGPFEERAWTELQCDQAALFWMWVNRGAIGLDEPAWLRMHADVLQGALARFEAEGKRFNPEYLPRCTADALRDLAPSRQP</sequence>
<organism evidence="1 2">
    <name type="scientific">Pendulispora brunnea</name>
    <dbReference type="NCBI Taxonomy" id="2905690"/>
    <lineage>
        <taxon>Bacteria</taxon>
        <taxon>Pseudomonadati</taxon>
        <taxon>Myxococcota</taxon>
        <taxon>Myxococcia</taxon>
        <taxon>Myxococcales</taxon>
        <taxon>Sorangiineae</taxon>
        <taxon>Pendulisporaceae</taxon>
        <taxon>Pendulispora</taxon>
    </lineage>
</organism>
<name>A0ABZ2KNS6_9BACT</name>
<reference evidence="1 2" key="1">
    <citation type="submission" date="2021-12" db="EMBL/GenBank/DDBJ databases">
        <title>Discovery of the Pendulisporaceae a myxobacterial family with distinct sporulation behavior and unique specialized metabolism.</title>
        <authorList>
            <person name="Garcia R."/>
            <person name="Popoff A."/>
            <person name="Bader C.D."/>
            <person name="Loehr J."/>
            <person name="Walesch S."/>
            <person name="Walt C."/>
            <person name="Boldt J."/>
            <person name="Bunk B."/>
            <person name="Haeckl F.J.F.P.J."/>
            <person name="Gunesch A.P."/>
            <person name="Birkelbach J."/>
            <person name="Nuebel U."/>
            <person name="Pietschmann T."/>
            <person name="Bach T."/>
            <person name="Mueller R."/>
        </authorList>
    </citation>
    <scope>NUCLEOTIDE SEQUENCE [LARGE SCALE GENOMIC DNA]</scope>
    <source>
        <strain evidence="1 2">MSr12523</strain>
    </source>
</reference>
<protein>
    <submittedName>
        <fullName evidence="1">Uncharacterized protein</fullName>
    </submittedName>
</protein>
<gene>
    <name evidence="1" type="ORF">LZC95_23200</name>
</gene>
<proteinExistence type="predicted"/>